<keyword evidence="2" id="KW-1185">Reference proteome</keyword>
<dbReference type="Proteomes" id="UP001596139">
    <property type="component" value="Unassembled WGS sequence"/>
</dbReference>
<protein>
    <submittedName>
        <fullName evidence="1">Uncharacterized protein</fullName>
    </submittedName>
</protein>
<proteinExistence type="predicted"/>
<sequence length="71" mass="7269">MSSKQIVIITVAAIVSVFAWGAAMVAYGQVAATVVLAPVLGVTAQQIIRAVRAPAPGRRVVPAAEQEDDAP</sequence>
<reference evidence="2" key="1">
    <citation type="journal article" date="2019" name="Int. J. Syst. Evol. Microbiol.">
        <title>The Global Catalogue of Microorganisms (GCM) 10K type strain sequencing project: providing services to taxonomists for standard genome sequencing and annotation.</title>
        <authorList>
            <consortium name="The Broad Institute Genomics Platform"/>
            <consortium name="The Broad Institute Genome Sequencing Center for Infectious Disease"/>
            <person name="Wu L."/>
            <person name="Ma J."/>
        </authorList>
    </citation>
    <scope>NUCLEOTIDE SEQUENCE [LARGE SCALE GENOMIC DNA]</scope>
    <source>
        <strain evidence="2">CGMCC 1.15180</strain>
    </source>
</reference>
<gene>
    <name evidence="1" type="ORF">ACFP4F_17770</name>
</gene>
<name>A0ABW1MLR9_9ACTN</name>
<evidence type="ECO:0000313" key="1">
    <source>
        <dbReference type="EMBL" id="MFC6064383.1"/>
    </source>
</evidence>
<accession>A0ABW1MLR9</accession>
<comment type="caution">
    <text evidence="1">The sequence shown here is derived from an EMBL/GenBank/DDBJ whole genome shotgun (WGS) entry which is preliminary data.</text>
</comment>
<organism evidence="1 2">
    <name type="scientific">Streptomyces ochraceiscleroticus</name>
    <dbReference type="NCBI Taxonomy" id="47761"/>
    <lineage>
        <taxon>Bacteria</taxon>
        <taxon>Bacillati</taxon>
        <taxon>Actinomycetota</taxon>
        <taxon>Actinomycetes</taxon>
        <taxon>Kitasatosporales</taxon>
        <taxon>Streptomycetaceae</taxon>
        <taxon>Streptomyces</taxon>
    </lineage>
</organism>
<dbReference type="EMBL" id="JBHSPX010000004">
    <property type="protein sequence ID" value="MFC6064383.1"/>
    <property type="molecule type" value="Genomic_DNA"/>
</dbReference>
<dbReference type="RefSeq" id="WP_031063803.1">
    <property type="nucleotide sequence ID" value="NZ_JBHSPX010000004.1"/>
</dbReference>
<evidence type="ECO:0000313" key="2">
    <source>
        <dbReference type="Proteomes" id="UP001596139"/>
    </source>
</evidence>